<keyword evidence="9 13" id="KW-0472">Membrane</keyword>
<dbReference type="EMBL" id="JAWJWE010000041">
    <property type="protein sequence ID" value="KAK6618639.1"/>
    <property type="molecule type" value="Genomic_DNA"/>
</dbReference>
<dbReference type="GO" id="GO:0008593">
    <property type="term" value="P:regulation of Notch signaling pathway"/>
    <property type="evidence" value="ECO:0007669"/>
    <property type="project" value="TreeGrafter"/>
</dbReference>
<evidence type="ECO:0000256" key="8">
    <source>
        <dbReference type="ARBA" id="ARBA00023034"/>
    </source>
</evidence>
<evidence type="ECO:0000259" key="14">
    <source>
        <dbReference type="SMART" id="SM00458"/>
    </source>
</evidence>
<evidence type="ECO:0000256" key="7">
    <source>
        <dbReference type="ARBA" id="ARBA00022989"/>
    </source>
</evidence>
<evidence type="ECO:0000313" key="16">
    <source>
        <dbReference type="Proteomes" id="UP001372834"/>
    </source>
</evidence>
<gene>
    <name evidence="15" type="ORF">RUM43_013030</name>
</gene>
<dbReference type="SMART" id="SM00458">
    <property type="entry name" value="RICIN"/>
    <property type="match status" value="1"/>
</dbReference>
<dbReference type="InterPro" id="IPR000772">
    <property type="entry name" value="Ricin_B_lectin"/>
</dbReference>
<dbReference type="Gene3D" id="2.80.10.50">
    <property type="match status" value="1"/>
</dbReference>
<keyword evidence="12 13" id="KW-0464">Manganese</keyword>
<evidence type="ECO:0000256" key="11">
    <source>
        <dbReference type="ARBA" id="ARBA00023180"/>
    </source>
</evidence>
<evidence type="ECO:0000256" key="13">
    <source>
        <dbReference type="RuleBase" id="RU361242"/>
    </source>
</evidence>
<dbReference type="GO" id="GO:0000139">
    <property type="term" value="C:Golgi membrane"/>
    <property type="evidence" value="ECO:0007669"/>
    <property type="project" value="UniProtKB-SubCell"/>
</dbReference>
<dbReference type="Pfam" id="PF00535">
    <property type="entry name" value="Glycos_transf_2"/>
    <property type="match status" value="1"/>
</dbReference>
<dbReference type="Pfam" id="PF00652">
    <property type="entry name" value="Ricin_B_lectin"/>
    <property type="match status" value="1"/>
</dbReference>
<dbReference type="SUPFAM" id="SSF53448">
    <property type="entry name" value="Nucleotide-diphospho-sugar transferases"/>
    <property type="match status" value="1"/>
</dbReference>
<keyword evidence="10 13" id="KW-1015">Disulfide bond</keyword>
<evidence type="ECO:0000256" key="6">
    <source>
        <dbReference type="ARBA" id="ARBA00022968"/>
    </source>
</evidence>
<keyword evidence="11" id="KW-0325">Glycoprotein</keyword>
<dbReference type="InterPro" id="IPR029044">
    <property type="entry name" value="Nucleotide-diphossugar_trans"/>
</dbReference>
<comment type="similarity">
    <text evidence="3 13">Belongs to the glycosyltransferase 2 family. GalNAc-T subfamily.</text>
</comment>
<dbReference type="InterPro" id="IPR035992">
    <property type="entry name" value="Ricin_B-like_lectins"/>
</dbReference>
<accession>A0AAN8P1J7</accession>
<feature type="domain" description="Ricin B lectin" evidence="14">
    <location>
        <begin position="500"/>
        <end position="622"/>
    </location>
</feature>
<evidence type="ECO:0000256" key="12">
    <source>
        <dbReference type="ARBA" id="ARBA00023211"/>
    </source>
</evidence>
<evidence type="ECO:0000256" key="3">
    <source>
        <dbReference type="ARBA" id="ARBA00005680"/>
    </source>
</evidence>
<keyword evidence="6" id="KW-0735">Signal-anchor</keyword>
<evidence type="ECO:0000256" key="4">
    <source>
        <dbReference type="ARBA" id="ARBA00022692"/>
    </source>
</evidence>
<dbReference type="GO" id="GO:0030246">
    <property type="term" value="F:carbohydrate binding"/>
    <property type="evidence" value="ECO:0007669"/>
    <property type="project" value="UniProtKB-KW"/>
</dbReference>
<comment type="subcellular location">
    <subcellularLocation>
        <location evidence="2 13">Golgi apparatus membrane</location>
        <topology evidence="2 13">Single-pass type II membrane protein</topology>
    </subcellularLocation>
</comment>
<evidence type="ECO:0000256" key="1">
    <source>
        <dbReference type="ARBA" id="ARBA00001936"/>
    </source>
</evidence>
<protein>
    <recommendedName>
        <fullName evidence="13">Polypeptide N-acetylgalactosaminyltransferase</fullName>
        <ecNumber evidence="13">2.4.1.-</ecNumber>
    </recommendedName>
    <alternativeName>
        <fullName evidence="13">Protein-UDP acetylgalactosaminyltransferase</fullName>
    </alternativeName>
</protein>
<evidence type="ECO:0000256" key="9">
    <source>
        <dbReference type="ARBA" id="ARBA00023136"/>
    </source>
</evidence>
<dbReference type="PROSITE" id="PS50231">
    <property type="entry name" value="RICIN_B_LECTIN"/>
    <property type="match status" value="1"/>
</dbReference>
<dbReference type="CDD" id="cd02510">
    <property type="entry name" value="pp-GalNAc-T"/>
    <property type="match status" value="1"/>
</dbReference>
<evidence type="ECO:0000313" key="15">
    <source>
        <dbReference type="EMBL" id="KAK6618639.1"/>
    </source>
</evidence>
<keyword evidence="4 13" id="KW-0812">Transmembrane</keyword>
<dbReference type="PANTHER" id="PTHR11675">
    <property type="entry name" value="N-ACETYLGALACTOSAMINYLTRANSFERASE"/>
    <property type="match status" value="1"/>
</dbReference>
<keyword evidence="8 13" id="KW-0333">Golgi apparatus</keyword>
<dbReference type="InterPro" id="IPR045885">
    <property type="entry name" value="GalNAc-T"/>
</dbReference>
<dbReference type="Gene3D" id="3.90.550.10">
    <property type="entry name" value="Spore Coat Polysaccharide Biosynthesis Protein SpsA, Chain A"/>
    <property type="match status" value="1"/>
</dbReference>
<evidence type="ECO:0000256" key="10">
    <source>
        <dbReference type="ARBA" id="ARBA00023157"/>
    </source>
</evidence>
<dbReference type="GO" id="GO:0004653">
    <property type="term" value="F:polypeptide N-acetylgalactosaminyltransferase activity"/>
    <property type="evidence" value="ECO:0007669"/>
    <property type="project" value="TreeGrafter"/>
</dbReference>
<dbReference type="Proteomes" id="UP001372834">
    <property type="component" value="Unassembled WGS sequence"/>
</dbReference>
<dbReference type="InterPro" id="IPR001173">
    <property type="entry name" value="Glyco_trans_2-like"/>
</dbReference>
<dbReference type="GO" id="GO:0005112">
    <property type="term" value="F:Notch binding"/>
    <property type="evidence" value="ECO:0007669"/>
    <property type="project" value="TreeGrafter"/>
</dbReference>
<dbReference type="FunFam" id="3.90.550.10:FF:000053">
    <property type="entry name" value="Polypeptide N-acetylgalactosaminyltransferase"/>
    <property type="match status" value="1"/>
</dbReference>
<dbReference type="EC" id="2.4.1.-" evidence="13"/>
<dbReference type="CDD" id="cd23440">
    <property type="entry name" value="beta-trefoil_Ricin_GALNT11"/>
    <property type="match status" value="1"/>
</dbReference>
<dbReference type="AlphaFoldDB" id="A0AAN8P1J7"/>
<comment type="caution">
    <text evidence="15">The sequence shown here is derived from an EMBL/GenBank/DDBJ whole genome shotgun (WGS) entry which is preliminary data.</text>
</comment>
<keyword evidence="13" id="KW-0808">Transferase</keyword>
<name>A0AAN8P1J7_POLSC</name>
<keyword evidence="7 13" id="KW-1133">Transmembrane helix</keyword>
<evidence type="ECO:0000256" key="5">
    <source>
        <dbReference type="ARBA" id="ARBA00022734"/>
    </source>
</evidence>
<organism evidence="15 16">
    <name type="scientific">Polyplax serrata</name>
    <name type="common">Common mouse louse</name>
    <dbReference type="NCBI Taxonomy" id="468196"/>
    <lineage>
        <taxon>Eukaryota</taxon>
        <taxon>Metazoa</taxon>
        <taxon>Ecdysozoa</taxon>
        <taxon>Arthropoda</taxon>
        <taxon>Hexapoda</taxon>
        <taxon>Insecta</taxon>
        <taxon>Pterygota</taxon>
        <taxon>Neoptera</taxon>
        <taxon>Paraneoptera</taxon>
        <taxon>Psocodea</taxon>
        <taxon>Troctomorpha</taxon>
        <taxon>Phthiraptera</taxon>
        <taxon>Anoplura</taxon>
        <taxon>Polyplacidae</taxon>
        <taxon>Polyplax</taxon>
    </lineage>
</organism>
<keyword evidence="13" id="KW-0328">Glycosyltransferase</keyword>
<comment type="cofactor">
    <cofactor evidence="1 13">
        <name>Mn(2+)</name>
        <dbReference type="ChEBI" id="CHEBI:29035"/>
    </cofactor>
</comment>
<keyword evidence="5 13" id="KW-0430">Lectin</keyword>
<dbReference type="GO" id="GO:0006493">
    <property type="term" value="P:protein O-linked glycosylation"/>
    <property type="evidence" value="ECO:0007669"/>
    <property type="project" value="TreeGrafter"/>
</dbReference>
<dbReference type="PANTHER" id="PTHR11675:SF63">
    <property type="entry name" value="POLYPEPTIDE N-ACETYLGALACTOSAMINYLTRANSFERASE"/>
    <property type="match status" value="1"/>
</dbReference>
<proteinExistence type="inferred from homology"/>
<evidence type="ECO:0000256" key="2">
    <source>
        <dbReference type="ARBA" id="ARBA00004323"/>
    </source>
</evidence>
<reference evidence="15 16" key="1">
    <citation type="submission" date="2023-10" db="EMBL/GenBank/DDBJ databases">
        <title>Genomes of two closely related lineages of the louse Polyplax serrata with different host specificities.</title>
        <authorList>
            <person name="Martinu J."/>
            <person name="Tarabai H."/>
            <person name="Stefka J."/>
            <person name="Hypsa V."/>
        </authorList>
    </citation>
    <scope>NUCLEOTIDE SEQUENCE [LARGE SCALE GENOMIC DNA]</scope>
    <source>
        <strain evidence="15">HR10_N</strain>
    </source>
</reference>
<comment type="pathway">
    <text evidence="13">Protein modification; protein glycosylation.</text>
</comment>
<sequence length="625" mass="72177">MSNVRRYYSFFLGIIAASVTWSVVLYFYTKLGNDSEKNVFGNTSHSIKNPKEKFVFSDKNYGFPPHENDLGFIYQKKKYYKNSDKLVKHLKAILPGVQANPSKELDSELGLVRTVEDQYKRDEGYRNFAFNVLVSDGIGLHRDLPDTRHYLCKKKKYNTNLPTASVIICFYNEHYTTLLRSVHSVLRRTPSYLLKEVILVNDFSDLAGLHHNVSNYIHSELTDKVKLFKSKKRLGLIRARIFGARKATGEVLVFLDSHIEVNVNWLQPLLSQISESRKNVVVPIIDIINADTFKYTSSPLVRGGFNWGLHFKWENLPKSTLKTDEDFVKPILTPTMAGGLFAINRAYFKELGEYDSGMNIWGGENLEISFRIWMCGGSLELIPCSRVGHVFRKRRPYGAPNGEDTMTRNSLRVANVWMDDYKEFFYKQHPDAKNVPYGDISDRLELRRDLHCHSFEWYLQNIYPELILPTDTEQKSKSKWNALEQQKFQPWHSRKRNYVAQFQLKLNNTSLCMASEKDVKYKGSLLVLRPCLRVKTQIWHLTDKNELVLGGLLCLDASDAYPKLSKCHEMGESQEWIMKTKRKTVVYNMAAGTCLGARTPSFQSLVTMELCSKENLVSWEIVQTP</sequence>
<dbReference type="SUPFAM" id="SSF50370">
    <property type="entry name" value="Ricin B-like lectins"/>
    <property type="match status" value="1"/>
</dbReference>
<feature type="transmembrane region" description="Helical" evidence="13">
    <location>
        <begin position="7"/>
        <end position="28"/>
    </location>
</feature>